<dbReference type="PANTHER" id="PTHR34109">
    <property type="entry name" value="BNAUNNG04460D PROTEIN-RELATED"/>
    <property type="match status" value="1"/>
</dbReference>
<accession>A0A051TR37</accession>
<dbReference type="EMBL" id="JLXW01000011">
    <property type="protein sequence ID" value="KBZ59374.1"/>
    <property type="molecule type" value="Genomic_DNA"/>
</dbReference>
<dbReference type="RefSeq" id="WP_007777129.1">
    <property type="nucleotide sequence ID" value="NZ_KK328284.1"/>
</dbReference>
<feature type="domain" description="VOC" evidence="1">
    <location>
        <begin position="7"/>
        <end position="133"/>
    </location>
</feature>
<dbReference type="InterPro" id="IPR004360">
    <property type="entry name" value="Glyas_Fos-R_dOase_dom"/>
</dbReference>
<evidence type="ECO:0000259" key="1">
    <source>
        <dbReference type="PROSITE" id="PS51819"/>
    </source>
</evidence>
<gene>
    <name evidence="2" type="ORF">K875_04935</name>
</gene>
<dbReference type="Gene3D" id="3.30.720.120">
    <property type="match status" value="1"/>
</dbReference>
<dbReference type="Pfam" id="PF00903">
    <property type="entry name" value="Glyoxalase"/>
    <property type="match status" value="1"/>
</dbReference>
<dbReference type="Gene3D" id="3.30.720.110">
    <property type="match status" value="1"/>
</dbReference>
<dbReference type="InterPro" id="IPR029068">
    <property type="entry name" value="Glyas_Bleomycin-R_OHBP_Dase"/>
</dbReference>
<dbReference type="HOGENOM" id="CLU_046006_11_2_11"/>
<dbReference type="GeneID" id="31530360"/>
<evidence type="ECO:0000313" key="3">
    <source>
        <dbReference type="Proteomes" id="UP000025947"/>
    </source>
</evidence>
<name>A0A051TR37_9MYCO</name>
<dbReference type="PANTHER" id="PTHR34109:SF1">
    <property type="entry name" value="VOC DOMAIN-CONTAINING PROTEIN"/>
    <property type="match status" value="1"/>
</dbReference>
<dbReference type="Proteomes" id="UP000025947">
    <property type="component" value="Unassembled WGS sequence"/>
</dbReference>
<proteinExistence type="predicted"/>
<dbReference type="SUPFAM" id="SSF54593">
    <property type="entry name" value="Glyoxalase/Bleomycin resistance protein/Dihydroxybiphenyl dioxygenase"/>
    <property type="match status" value="1"/>
</dbReference>
<sequence length="152" mass="16098">MAINIEPALSPHLVVDDAAAAIDFYVKAFGAEEIGRVPRPDGKLVHAAVRINGFTVMLNDDFPEVCGGKSMTPTSLGGTPVMIHLTVTDVDASFQRALDAGATVVTPLDDQFWGDRYGMVADPFGHHWSMGQPVREVSMEEISAAMAGQGAG</sequence>
<dbReference type="CDD" id="cd07246">
    <property type="entry name" value="VOC_like"/>
    <property type="match status" value="1"/>
</dbReference>
<evidence type="ECO:0000313" key="2">
    <source>
        <dbReference type="EMBL" id="KBZ59374.1"/>
    </source>
</evidence>
<comment type="caution">
    <text evidence="2">The sequence shown here is derived from an EMBL/GenBank/DDBJ whole genome shotgun (WGS) entry which is preliminary data.</text>
</comment>
<dbReference type="InterPro" id="IPR037523">
    <property type="entry name" value="VOC_core"/>
</dbReference>
<dbReference type="AlphaFoldDB" id="A0A051TR37"/>
<reference evidence="2 3" key="1">
    <citation type="submission" date="2014-04" db="EMBL/GenBank/DDBJ databases">
        <title>The Genome Sequence of Mycobacterium tuberculosis TKK-01-0051.</title>
        <authorList>
            <consortium name="The Broad Institute Genomics Platform"/>
            <consortium name="The Broad Institute Genome Sequencing Center for Infectious Disease"/>
            <person name="Earl A.M."/>
            <person name="Cohen K."/>
            <person name="Pym A."/>
            <person name="Bishai W."/>
            <person name="Maharaj K."/>
            <person name="Desjardins C."/>
            <person name="Abeel T."/>
            <person name="Young S."/>
            <person name="Zeng Q."/>
            <person name="Gargeya S."/>
            <person name="Abouelleil A."/>
            <person name="Alvarado L."/>
            <person name="Chapman S.B."/>
            <person name="Gainer-Dewar J."/>
            <person name="Goldberg J."/>
            <person name="Griggs A."/>
            <person name="Gujja S."/>
            <person name="Hansen M."/>
            <person name="Howarth C."/>
            <person name="Imamovic A."/>
            <person name="Larimer J."/>
            <person name="Murphy C."/>
            <person name="Naylor J."/>
            <person name="Pearson M."/>
            <person name="Poon T.W."/>
            <person name="Priest M."/>
            <person name="Roberts A."/>
            <person name="Saif S."/>
            <person name="Shea T."/>
            <person name="Sykes S."/>
            <person name="Wortman J."/>
            <person name="Nusbaum C."/>
            <person name="Birren B."/>
        </authorList>
    </citation>
    <scope>NUCLEOTIDE SEQUENCE [LARGE SCALE GENOMIC DNA]</scope>
    <source>
        <strain evidence="2 3">TKK-01-0051</strain>
    </source>
</reference>
<dbReference type="PROSITE" id="PS51819">
    <property type="entry name" value="VOC"/>
    <property type="match status" value="1"/>
</dbReference>
<protein>
    <recommendedName>
        <fullName evidence="1">VOC domain-containing protein</fullName>
    </recommendedName>
</protein>
<dbReference type="PATRIC" id="fig|1324261.3.peg.4979"/>
<keyword evidence="3" id="KW-1185">Reference proteome</keyword>
<organism evidence="2 3">
    <name type="scientific">Mycobacterium [tuberculosis] TKK-01-0051</name>
    <dbReference type="NCBI Taxonomy" id="1324261"/>
    <lineage>
        <taxon>Bacteria</taxon>
        <taxon>Bacillati</taxon>
        <taxon>Actinomycetota</taxon>
        <taxon>Actinomycetes</taxon>
        <taxon>Mycobacteriales</taxon>
        <taxon>Mycobacteriaceae</taxon>
        <taxon>Mycobacterium</taxon>
        <taxon>Mycobacterium avium complex (MAC)</taxon>
    </lineage>
</organism>